<keyword evidence="2" id="KW-1185">Reference proteome</keyword>
<evidence type="ECO:0000313" key="1">
    <source>
        <dbReference type="EMBL" id="GFT53870.1"/>
    </source>
</evidence>
<reference evidence="1" key="1">
    <citation type="submission" date="2020-08" db="EMBL/GenBank/DDBJ databases">
        <title>Multicomponent nature underlies the extraordinary mechanical properties of spider dragline silk.</title>
        <authorList>
            <person name="Kono N."/>
            <person name="Nakamura H."/>
            <person name="Mori M."/>
            <person name="Yoshida Y."/>
            <person name="Ohtoshi R."/>
            <person name="Malay A.D."/>
            <person name="Moran D.A.P."/>
            <person name="Tomita M."/>
            <person name="Numata K."/>
            <person name="Arakawa K."/>
        </authorList>
    </citation>
    <scope>NUCLEOTIDE SEQUENCE</scope>
</reference>
<dbReference type="EMBL" id="BMAW01017410">
    <property type="protein sequence ID" value="GFT53870.1"/>
    <property type="molecule type" value="Genomic_DNA"/>
</dbReference>
<comment type="caution">
    <text evidence="1">The sequence shown here is derived from an EMBL/GenBank/DDBJ whole genome shotgun (WGS) entry which is preliminary data.</text>
</comment>
<dbReference type="Proteomes" id="UP000887013">
    <property type="component" value="Unassembled WGS sequence"/>
</dbReference>
<sequence length="119" mass="13993">MWANCLSHSLLNMGWTSVFDTFFPSLLSIRFTEHFVNIFRDDTKQTSGFLTLPQNLEQCHFFGGKKYKKILSSFNFPFCFRTKCLGDLKWGHWICIVLRDCFSGFVYENFICKRAFTDG</sequence>
<gene>
    <name evidence="1" type="ORF">NPIL_354781</name>
</gene>
<proteinExistence type="predicted"/>
<evidence type="ECO:0000313" key="2">
    <source>
        <dbReference type="Proteomes" id="UP000887013"/>
    </source>
</evidence>
<protein>
    <submittedName>
        <fullName evidence="1">Uncharacterized protein</fullName>
    </submittedName>
</protein>
<accession>A0A8X6TVB3</accession>
<dbReference type="AlphaFoldDB" id="A0A8X6TVB3"/>
<name>A0A8X6TVB3_NEPPI</name>
<organism evidence="1 2">
    <name type="scientific">Nephila pilipes</name>
    <name type="common">Giant wood spider</name>
    <name type="synonym">Nephila maculata</name>
    <dbReference type="NCBI Taxonomy" id="299642"/>
    <lineage>
        <taxon>Eukaryota</taxon>
        <taxon>Metazoa</taxon>
        <taxon>Ecdysozoa</taxon>
        <taxon>Arthropoda</taxon>
        <taxon>Chelicerata</taxon>
        <taxon>Arachnida</taxon>
        <taxon>Araneae</taxon>
        <taxon>Araneomorphae</taxon>
        <taxon>Entelegynae</taxon>
        <taxon>Araneoidea</taxon>
        <taxon>Nephilidae</taxon>
        <taxon>Nephila</taxon>
    </lineage>
</organism>